<evidence type="ECO:0000313" key="2">
    <source>
        <dbReference type="EMBL" id="MBW0523148.1"/>
    </source>
</evidence>
<feature type="domain" description="Retrovirus-related Pol polyprotein from transposon TNT 1-94-like beta-barrel" evidence="1">
    <location>
        <begin position="330"/>
        <end position="407"/>
    </location>
</feature>
<gene>
    <name evidence="2" type="ORF">O181_062863</name>
</gene>
<organism evidence="2 3">
    <name type="scientific">Austropuccinia psidii MF-1</name>
    <dbReference type="NCBI Taxonomy" id="1389203"/>
    <lineage>
        <taxon>Eukaryota</taxon>
        <taxon>Fungi</taxon>
        <taxon>Dikarya</taxon>
        <taxon>Basidiomycota</taxon>
        <taxon>Pucciniomycotina</taxon>
        <taxon>Pucciniomycetes</taxon>
        <taxon>Pucciniales</taxon>
        <taxon>Sphaerophragmiaceae</taxon>
        <taxon>Austropuccinia</taxon>
    </lineage>
</organism>
<dbReference type="Pfam" id="PF14223">
    <property type="entry name" value="Retrotran_gag_2"/>
    <property type="match status" value="1"/>
</dbReference>
<dbReference type="Pfam" id="PF22936">
    <property type="entry name" value="Pol_BBD"/>
    <property type="match status" value="1"/>
</dbReference>
<dbReference type="Proteomes" id="UP000765509">
    <property type="component" value="Unassembled WGS sequence"/>
</dbReference>
<dbReference type="AlphaFoldDB" id="A0A9Q3I000"/>
<accession>A0A9Q3I000</accession>
<dbReference type="InterPro" id="IPR054722">
    <property type="entry name" value="PolX-like_BBD"/>
</dbReference>
<sequence length="478" mass="53867">MFINLELILASYLFFVFFQIYSLKAPQGRTTYTMDKVIHRDTNNIPILDGSNYTLWHIKMNIEPCARRLYTVCTSQVPENATPEALEKWNLANNKAVSLISNKLHHNVFISIVESRTVCSANSFWTKIHSKFAPQTFVNKGRVWLRWECLKFNGNIKEYIENCQTLLLDISSIGIVIPNKFLAYSILGKISRDCNTYDHIIDNLVMSGEAVARPEIVMDKLLELINHQKMKDMGSSAKETDTSKMSALLSNAASYPYKIMYVCQNGKHNPKNTTHKESSCWVLHPELRPPSNHNKKKFNGQENNAETHQTGMSALFTSKALHSNTTNTLVVDCGTTHHMFHNKELFTDFVEADKLNISTSNPGSTLFATGRGTVTIEIENKIVSLANCLYVPSLSKNLISLLKMFSKSITIAKHDKAFSIKNETKTILRGKITNNLMISDFSKCTTLLTTGSGMQPCWHSRLGHPGNQTLKSMGLPTF</sequence>
<reference evidence="2" key="1">
    <citation type="submission" date="2021-03" db="EMBL/GenBank/DDBJ databases">
        <title>Draft genome sequence of rust myrtle Austropuccinia psidii MF-1, a brazilian biotype.</title>
        <authorList>
            <person name="Quecine M.C."/>
            <person name="Pachon D.M.R."/>
            <person name="Bonatelli M.L."/>
            <person name="Correr F.H."/>
            <person name="Franceschini L.M."/>
            <person name="Leite T.F."/>
            <person name="Margarido G.R.A."/>
            <person name="Almeida C.A."/>
            <person name="Ferrarezi J.A."/>
            <person name="Labate C.A."/>
        </authorList>
    </citation>
    <scope>NUCLEOTIDE SEQUENCE</scope>
    <source>
        <strain evidence="2">MF-1</strain>
    </source>
</reference>
<name>A0A9Q3I000_9BASI</name>
<protein>
    <recommendedName>
        <fullName evidence="1">Retrovirus-related Pol polyprotein from transposon TNT 1-94-like beta-barrel domain-containing protein</fullName>
    </recommendedName>
</protein>
<keyword evidence="3" id="KW-1185">Reference proteome</keyword>
<dbReference type="EMBL" id="AVOT02030061">
    <property type="protein sequence ID" value="MBW0523148.1"/>
    <property type="molecule type" value="Genomic_DNA"/>
</dbReference>
<dbReference type="PANTHER" id="PTHR47592">
    <property type="entry name" value="PBF68 PROTEIN"/>
    <property type="match status" value="1"/>
</dbReference>
<evidence type="ECO:0000259" key="1">
    <source>
        <dbReference type="Pfam" id="PF22936"/>
    </source>
</evidence>
<dbReference type="OrthoDB" id="2135676at2759"/>
<proteinExistence type="predicted"/>
<comment type="caution">
    <text evidence="2">The sequence shown here is derived from an EMBL/GenBank/DDBJ whole genome shotgun (WGS) entry which is preliminary data.</text>
</comment>
<evidence type="ECO:0000313" key="3">
    <source>
        <dbReference type="Proteomes" id="UP000765509"/>
    </source>
</evidence>